<proteinExistence type="predicted"/>
<keyword evidence="2" id="KW-1185">Reference proteome</keyword>
<protein>
    <submittedName>
        <fullName evidence="1">Uncharacterized protein</fullName>
    </submittedName>
</protein>
<sequence length="80" mass="8829">MVAMEAEASSGEEGGVGGDLPENEEEAAAAKVRIRVLGNCCEIRSAHRSMGSDDDAIEKKGKREEKKRENVSRKVRRREK</sequence>
<reference evidence="1 2" key="1">
    <citation type="journal article" date="2022" name="Plant J.">
        <title>Chromosome-level genome of Camellia lanceoleosa provides a valuable resource for understanding genome evolution and self-incompatibility.</title>
        <authorList>
            <person name="Gong W."/>
            <person name="Xiao S."/>
            <person name="Wang L."/>
            <person name="Liao Z."/>
            <person name="Chang Y."/>
            <person name="Mo W."/>
            <person name="Hu G."/>
            <person name="Li W."/>
            <person name="Zhao G."/>
            <person name="Zhu H."/>
            <person name="Hu X."/>
            <person name="Ji K."/>
            <person name="Xiang X."/>
            <person name="Song Q."/>
            <person name="Yuan D."/>
            <person name="Jin S."/>
            <person name="Zhang L."/>
        </authorList>
    </citation>
    <scope>NUCLEOTIDE SEQUENCE [LARGE SCALE GENOMIC DNA]</scope>
    <source>
        <strain evidence="1">SQ_2022a</strain>
    </source>
</reference>
<gene>
    <name evidence="1" type="ORF">LOK49_LG14G00864</name>
</gene>
<name>A0ACC0FCA5_9ERIC</name>
<evidence type="ECO:0000313" key="1">
    <source>
        <dbReference type="EMBL" id="KAI7986235.1"/>
    </source>
</evidence>
<accession>A0ACC0FCA5</accession>
<comment type="caution">
    <text evidence="1">The sequence shown here is derived from an EMBL/GenBank/DDBJ whole genome shotgun (WGS) entry which is preliminary data.</text>
</comment>
<organism evidence="1 2">
    <name type="scientific">Camellia lanceoleosa</name>
    <dbReference type="NCBI Taxonomy" id="1840588"/>
    <lineage>
        <taxon>Eukaryota</taxon>
        <taxon>Viridiplantae</taxon>
        <taxon>Streptophyta</taxon>
        <taxon>Embryophyta</taxon>
        <taxon>Tracheophyta</taxon>
        <taxon>Spermatophyta</taxon>
        <taxon>Magnoliopsida</taxon>
        <taxon>eudicotyledons</taxon>
        <taxon>Gunneridae</taxon>
        <taxon>Pentapetalae</taxon>
        <taxon>asterids</taxon>
        <taxon>Ericales</taxon>
        <taxon>Theaceae</taxon>
        <taxon>Camellia</taxon>
    </lineage>
</organism>
<dbReference type="Proteomes" id="UP001060215">
    <property type="component" value="Chromosome 15"/>
</dbReference>
<dbReference type="EMBL" id="CM045772">
    <property type="protein sequence ID" value="KAI7986235.1"/>
    <property type="molecule type" value="Genomic_DNA"/>
</dbReference>
<evidence type="ECO:0000313" key="2">
    <source>
        <dbReference type="Proteomes" id="UP001060215"/>
    </source>
</evidence>